<dbReference type="RefSeq" id="WP_058847390.1">
    <property type="nucleotide sequence ID" value="NZ_LOCL01000030.1"/>
</dbReference>
<reference evidence="1 2" key="1">
    <citation type="submission" date="2015-12" db="EMBL/GenBank/DDBJ databases">
        <title>Draft genome sequence of Streptomyces silvensis ATCC 53525, a producer of novel hormone antagonists.</title>
        <authorList>
            <person name="Johnston C.W."/>
            <person name="Li Y."/>
            <person name="Magarvey N.A."/>
        </authorList>
    </citation>
    <scope>NUCLEOTIDE SEQUENCE [LARGE SCALE GENOMIC DNA]</scope>
    <source>
        <strain evidence="1 2">ATCC 53525</strain>
    </source>
</reference>
<dbReference type="STRING" id="1765722.AT728_19240"/>
<sequence length="67" mass="7235">MSATTAELNAAATRVYATYMDHLGACTPCQQMDHCPKGTRLRLSWKRAQGAAIRARLNRRGGAPCGT</sequence>
<evidence type="ECO:0000313" key="1">
    <source>
        <dbReference type="EMBL" id="KUF18481.1"/>
    </source>
</evidence>
<name>A0A0W7X6V5_9ACTN</name>
<gene>
    <name evidence="1" type="ORF">AT728_19240</name>
</gene>
<proteinExistence type="predicted"/>
<dbReference type="AlphaFoldDB" id="A0A0W7X6V5"/>
<accession>A0A0W7X6V5</accession>
<organism evidence="1 2">
    <name type="scientific">Streptomyces silvensis</name>
    <dbReference type="NCBI Taxonomy" id="1765722"/>
    <lineage>
        <taxon>Bacteria</taxon>
        <taxon>Bacillati</taxon>
        <taxon>Actinomycetota</taxon>
        <taxon>Actinomycetes</taxon>
        <taxon>Kitasatosporales</taxon>
        <taxon>Streptomycetaceae</taxon>
        <taxon>Streptomyces</taxon>
    </lineage>
</organism>
<keyword evidence="2" id="KW-1185">Reference proteome</keyword>
<evidence type="ECO:0000313" key="2">
    <source>
        <dbReference type="Proteomes" id="UP000054804"/>
    </source>
</evidence>
<evidence type="ECO:0008006" key="3">
    <source>
        <dbReference type="Google" id="ProtNLM"/>
    </source>
</evidence>
<dbReference type="Proteomes" id="UP000054804">
    <property type="component" value="Unassembled WGS sequence"/>
</dbReference>
<dbReference type="EMBL" id="LOCL01000030">
    <property type="protein sequence ID" value="KUF18481.1"/>
    <property type="molecule type" value="Genomic_DNA"/>
</dbReference>
<dbReference type="OrthoDB" id="4335868at2"/>
<protein>
    <recommendedName>
        <fullName evidence="3">Transposase DDE domain-containing protein</fullName>
    </recommendedName>
</protein>
<comment type="caution">
    <text evidence="1">The sequence shown here is derived from an EMBL/GenBank/DDBJ whole genome shotgun (WGS) entry which is preliminary data.</text>
</comment>